<dbReference type="GO" id="GO:0005634">
    <property type="term" value="C:nucleus"/>
    <property type="evidence" value="ECO:0007669"/>
    <property type="project" value="UniProtKB-SubCell"/>
</dbReference>
<dbReference type="InterPro" id="IPR036638">
    <property type="entry name" value="HLH_DNA-bd_sf"/>
</dbReference>
<evidence type="ECO:0000259" key="8">
    <source>
        <dbReference type="PROSITE" id="PS50888"/>
    </source>
</evidence>
<dbReference type="Proteomes" id="UP001054889">
    <property type="component" value="Unassembled WGS sequence"/>
</dbReference>
<dbReference type="InterPro" id="IPR045843">
    <property type="entry name" value="IND-like"/>
</dbReference>
<feature type="compositionally biased region" description="Basic and acidic residues" evidence="7">
    <location>
        <begin position="76"/>
        <end position="86"/>
    </location>
</feature>
<reference evidence="9" key="1">
    <citation type="journal article" date="2018" name="DNA Res.">
        <title>Multiple hybrid de novo genome assembly of finger millet, an orphan allotetraploid crop.</title>
        <authorList>
            <person name="Hatakeyama M."/>
            <person name="Aluri S."/>
            <person name="Balachadran M.T."/>
            <person name="Sivarajan S.R."/>
            <person name="Patrignani A."/>
            <person name="Gruter S."/>
            <person name="Poveda L."/>
            <person name="Shimizu-Inatsugi R."/>
            <person name="Baeten J."/>
            <person name="Francoijs K.J."/>
            <person name="Nataraja K.N."/>
            <person name="Reddy Y.A.N."/>
            <person name="Phadnis S."/>
            <person name="Ravikumar R.L."/>
            <person name="Schlapbach R."/>
            <person name="Sreeman S.M."/>
            <person name="Shimizu K.K."/>
        </authorList>
    </citation>
    <scope>NUCLEOTIDE SEQUENCE</scope>
</reference>
<dbReference type="AlphaFoldDB" id="A0AAV5ES48"/>
<feature type="region of interest" description="Disordered" evidence="7">
    <location>
        <begin position="285"/>
        <end position="323"/>
    </location>
</feature>
<evidence type="ECO:0000256" key="2">
    <source>
        <dbReference type="ARBA" id="ARBA00005510"/>
    </source>
</evidence>
<keyword evidence="4" id="KW-0238">DNA-binding</keyword>
<evidence type="ECO:0000256" key="4">
    <source>
        <dbReference type="ARBA" id="ARBA00023125"/>
    </source>
</evidence>
<feature type="compositionally biased region" description="Low complexity" evidence="7">
    <location>
        <begin position="143"/>
        <end position="153"/>
    </location>
</feature>
<dbReference type="SMART" id="SM00353">
    <property type="entry name" value="HLH"/>
    <property type="match status" value="1"/>
</dbReference>
<evidence type="ECO:0000256" key="5">
    <source>
        <dbReference type="ARBA" id="ARBA00023163"/>
    </source>
</evidence>
<keyword evidence="3" id="KW-0805">Transcription regulation</keyword>
<keyword evidence="5" id="KW-0804">Transcription</keyword>
<feature type="region of interest" description="Disordered" evidence="7">
    <location>
        <begin position="141"/>
        <end position="164"/>
    </location>
</feature>
<dbReference type="GO" id="GO:0000981">
    <property type="term" value="F:DNA-binding transcription factor activity, RNA polymerase II-specific"/>
    <property type="evidence" value="ECO:0007669"/>
    <property type="project" value="TreeGrafter"/>
</dbReference>
<dbReference type="PANTHER" id="PTHR16223:SF197">
    <property type="entry name" value="OS11G0634700 PROTEIN"/>
    <property type="match status" value="1"/>
</dbReference>
<dbReference type="PROSITE" id="PS50888">
    <property type="entry name" value="BHLH"/>
    <property type="match status" value="1"/>
</dbReference>
<feature type="region of interest" description="Disordered" evidence="7">
    <location>
        <begin position="76"/>
        <end position="96"/>
    </location>
</feature>
<feature type="compositionally biased region" description="Basic residues" evidence="7">
    <location>
        <begin position="306"/>
        <end position="315"/>
    </location>
</feature>
<accession>A0AAV5ES48</accession>
<comment type="subcellular location">
    <subcellularLocation>
        <location evidence="1">Nucleus</location>
    </subcellularLocation>
</comment>
<dbReference type="GO" id="GO:0046983">
    <property type="term" value="F:protein dimerization activity"/>
    <property type="evidence" value="ECO:0007669"/>
    <property type="project" value="InterPro"/>
</dbReference>
<dbReference type="EMBL" id="BQKI01000078">
    <property type="protein sequence ID" value="GJN25608.1"/>
    <property type="molecule type" value="Genomic_DNA"/>
</dbReference>
<feature type="domain" description="BHLH" evidence="8">
    <location>
        <begin position="153"/>
        <end position="202"/>
    </location>
</feature>
<dbReference type="GO" id="GO:0000978">
    <property type="term" value="F:RNA polymerase II cis-regulatory region sequence-specific DNA binding"/>
    <property type="evidence" value="ECO:0007669"/>
    <property type="project" value="TreeGrafter"/>
</dbReference>
<evidence type="ECO:0000256" key="1">
    <source>
        <dbReference type="ARBA" id="ARBA00004123"/>
    </source>
</evidence>
<dbReference type="CDD" id="cd11454">
    <property type="entry name" value="bHLH_AtIND_like"/>
    <property type="match status" value="1"/>
</dbReference>
<dbReference type="PANTHER" id="PTHR16223">
    <property type="entry name" value="TRANSCRIPTION FACTOR BHLH83-RELATED"/>
    <property type="match status" value="1"/>
</dbReference>
<proteinExistence type="inferred from homology"/>
<evidence type="ECO:0000313" key="9">
    <source>
        <dbReference type="EMBL" id="GJN25608.1"/>
    </source>
</evidence>
<protein>
    <recommendedName>
        <fullName evidence="8">BHLH domain-containing protein</fullName>
    </recommendedName>
</protein>
<reference evidence="9" key="2">
    <citation type="submission" date="2021-12" db="EMBL/GenBank/DDBJ databases">
        <title>Resequencing data analysis of finger millet.</title>
        <authorList>
            <person name="Hatakeyama M."/>
            <person name="Aluri S."/>
            <person name="Balachadran M.T."/>
            <person name="Sivarajan S.R."/>
            <person name="Poveda L."/>
            <person name="Shimizu-Inatsugi R."/>
            <person name="Schlapbach R."/>
            <person name="Sreeman S.M."/>
            <person name="Shimizu K.K."/>
        </authorList>
    </citation>
    <scope>NUCLEOTIDE SEQUENCE</scope>
</reference>
<feature type="compositionally biased region" description="Low complexity" evidence="7">
    <location>
        <begin position="295"/>
        <end position="305"/>
    </location>
</feature>
<evidence type="ECO:0000256" key="3">
    <source>
        <dbReference type="ARBA" id="ARBA00023015"/>
    </source>
</evidence>
<name>A0AAV5ES48_ELECO</name>
<keyword evidence="10" id="KW-1185">Reference proteome</keyword>
<comment type="similarity">
    <text evidence="2">Belongs to the bHLH protein family.</text>
</comment>
<organism evidence="9 10">
    <name type="scientific">Eleusine coracana subsp. coracana</name>
    <dbReference type="NCBI Taxonomy" id="191504"/>
    <lineage>
        <taxon>Eukaryota</taxon>
        <taxon>Viridiplantae</taxon>
        <taxon>Streptophyta</taxon>
        <taxon>Embryophyta</taxon>
        <taxon>Tracheophyta</taxon>
        <taxon>Spermatophyta</taxon>
        <taxon>Magnoliopsida</taxon>
        <taxon>Liliopsida</taxon>
        <taxon>Poales</taxon>
        <taxon>Poaceae</taxon>
        <taxon>PACMAD clade</taxon>
        <taxon>Chloridoideae</taxon>
        <taxon>Cynodonteae</taxon>
        <taxon>Eleusininae</taxon>
        <taxon>Eleusine</taxon>
    </lineage>
</organism>
<dbReference type="SUPFAM" id="SSF47459">
    <property type="entry name" value="HLH, helix-loop-helix DNA-binding domain"/>
    <property type="match status" value="1"/>
</dbReference>
<gene>
    <name evidence="9" type="primary">gb13456</name>
    <name evidence="9" type="ORF">PR202_gb13456</name>
</gene>
<evidence type="ECO:0000256" key="6">
    <source>
        <dbReference type="ARBA" id="ARBA00023242"/>
    </source>
</evidence>
<evidence type="ECO:0000256" key="7">
    <source>
        <dbReference type="SAM" id="MobiDB-lite"/>
    </source>
</evidence>
<dbReference type="Gene3D" id="4.10.280.10">
    <property type="entry name" value="Helix-loop-helix DNA-binding domain"/>
    <property type="match status" value="1"/>
</dbReference>
<keyword evidence="6" id="KW-0539">Nucleus</keyword>
<dbReference type="FunFam" id="4.10.280.10:FF:000022">
    <property type="entry name" value="Basic helix-loop-helix transcription factor"/>
    <property type="match status" value="1"/>
</dbReference>
<evidence type="ECO:0000313" key="10">
    <source>
        <dbReference type="Proteomes" id="UP001054889"/>
    </source>
</evidence>
<comment type="caution">
    <text evidence="9">The sequence shown here is derived from an EMBL/GenBank/DDBJ whole genome shotgun (WGS) entry which is preliminary data.</text>
</comment>
<sequence>MLQINTMEAKFTSVWSEESEMIAHLQSMFWSNSEADVNLSSPNTSSDSCVTASNFTLKSQTVSATNNAIAGEKRMFPMDEQSDKSKNTNKKHRTITQVSRTLSSKALVEKTNTYLANQNSSLCCSSEDDSNGVCDESVALKQSGSSRGRSRSSMNSQSLYAKQKRRERINEKLRILQQLIPNGTKVDISTMLEEAVQYVKFLQLQIKLLSSDETWMYAPLAYNGVAIDLGPTFEQWRHRSRCSALLDSTAGSLILDRVHEYTTEQWLEQAGKRSRVLEASRTIGEGVSGGGWSSGGAVEASPAAARPRRVPRRRLGGNLQNAP</sequence>
<dbReference type="Pfam" id="PF00010">
    <property type="entry name" value="HLH"/>
    <property type="match status" value="1"/>
</dbReference>
<dbReference type="InterPro" id="IPR011598">
    <property type="entry name" value="bHLH_dom"/>
</dbReference>